<feature type="transmembrane region" description="Helical" evidence="2">
    <location>
        <begin position="188"/>
        <end position="208"/>
    </location>
</feature>
<feature type="compositionally biased region" description="Low complexity" evidence="1">
    <location>
        <begin position="79"/>
        <end position="113"/>
    </location>
</feature>
<evidence type="ECO:0000313" key="3">
    <source>
        <dbReference type="EMBL" id="GAA5171496.1"/>
    </source>
</evidence>
<evidence type="ECO:0000256" key="1">
    <source>
        <dbReference type="SAM" id="MobiDB-lite"/>
    </source>
</evidence>
<feature type="transmembrane region" description="Helical" evidence="2">
    <location>
        <begin position="214"/>
        <end position="236"/>
    </location>
</feature>
<accession>A0ABP9R433</accession>
<protein>
    <submittedName>
        <fullName evidence="3">Uncharacterized protein</fullName>
    </submittedName>
</protein>
<proteinExistence type="predicted"/>
<feature type="compositionally biased region" description="Polar residues" evidence="1">
    <location>
        <begin position="47"/>
        <end position="56"/>
    </location>
</feature>
<keyword evidence="2" id="KW-0812">Transmembrane</keyword>
<dbReference type="EMBL" id="BAABJP010000048">
    <property type="protein sequence ID" value="GAA5171496.1"/>
    <property type="molecule type" value="Genomic_DNA"/>
</dbReference>
<evidence type="ECO:0000256" key="2">
    <source>
        <dbReference type="SAM" id="Phobius"/>
    </source>
</evidence>
<keyword evidence="2" id="KW-1133">Transmembrane helix</keyword>
<feature type="compositionally biased region" description="Pro residues" evidence="1">
    <location>
        <begin position="164"/>
        <end position="173"/>
    </location>
</feature>
<keyword evidence="4" id="KW-1185">Reference proteome</keyword>
<dbReference type="Proteomes" id="UP001428817">
    <property type="component" value="Unassembled WGS sequence"/>
</dbReference>
<comment type="caution">
    <text evidence="3">The sequence shown here is derived from an EMBL/GenBank/DDBJ whole genome shotgun (WGS) entry which is preliminary data.</text>
</comment>
<reference evidence="4" key="1">
    <citation type="journal article" date="2019" name="Int. J. Syst. Evol. Microbiol.">
        <title>The Global Catalogue of Microorganisms (GCM) 10K type strain sequencing project: providing services to taxonomists for standard genome sequencing and annotation.</title>
        <authorList>
            <consortium name="The Broad Institute Genomics Platform"/>
            <consortium name="The Broad Institute Genome Sequencing Center for Infectious Disease"/>
            <person name="Wu L."/>
            <person name="Ma J."/>
        </authorList>
    </citation>
    <scope>NUCLEOTIDE SEQUENCE [LARGE SCALE GENOMIC DNA]</scope>
    <source>
        <strain evidence="4">JCM 18303</strain>
    </source>
</reference>
<name>A0ABP9R433_9PSEU</name>
<evidence type="ECO:0000313" key="4">
    <source>
        <dbReference type="Proteomes" id="UP001428817"/>
    </source>
</evidence>
<feature type="region of interest" description="Disordered" evidence="1">
    <location>
        <begin position="28"/>
        <end position="178"/>
    </location>
</feature>
<sequence>MPINATRAHRGERPAAFIRENVPRAANIAIPAPGGSGNATPTAHPRVTSTNPTTAVTKVGARAWIGDHNARSSASTDRPAAIAPATAGPTPEPNTSSPAAAPAPTPAVTSSPPNHRDDGTAAQSVDTFRNPAKKPLTCHQNRAPKAPAITPSSVPPTTRNQPPGTWPPEPCPDSCPARSPNDPVADGLALGAGVCVSLSFGFFVWPGFGVCVWPGFGVFVSPGFGVLVSPGFWVLVGSPGPGTRTVP</sequence>
<gene>
    <name evidence="3" type="ORF">GCM10023321_70130</name>
</gene>
<feature type="compositionally biased region" description="Polar residues" evidence="1">
    <location>
        <begin position="150"/>
        <end position="163"/>
    </location>
</feature>
<organism evidence="3 4">
    <name type="scientific">Pseudonocardia eucalypti</name>
    <dbReference type="NCBI Taxonomy" id="648755"/>
    <lineage>
        <taxon>Bacteria</taxon>
        <taxon>Bacillati</taxon>
        <taxon>Actinomycetota</taxon>
        <taxon>Actinomycetes</taxon>
        <taxon>Pseudonocardiales</taxon>
        <taxon>Pseudonocardiaceae</taxon>
        <taxon>Pseudonocardia</taxon>
    </lineage>
</organism>
<keyword evidence="2" id="KW-0472">Membrane</keyword>